<evidence type="ECO:0000256" key="2">
    <source>
        <dbReference type="SAM" id="Phobius"/>
    </source>
</evidence>
<keyword evidence="2" id="KW-0812">Transmembrane</keyword>
<comment type="caution">
    <text evidence="3">The sequence shown here is derived from an EMBL/GenBank/DDBJ whole genome shotgun (WGS) entry which is preliminary data.</text>
</comment>
<gene>
    <name evidence="3" type="ORF">OBRU01_16040</name>
</gene>
<dbReference type="STRING" id="104452.A0A0L7L3K2"/>
<evidence type="ECO:0000313" key="4">
    <source>
        <dbReference type="Proteomes" id="UP000037510"/>
    </source>
</evidence>
<keyword evidence="3" id="KW-0813">Transport</keyword>
<organism evidence="3 4">
    <name type="scientific">Operophtera brumata</name>
    <name type="common">Winter moth</name>
    <name type="synonym">Phalaena brumata</name>
    <dbReference type="NCBI Taxonomy" id="104452"/>
    <lineage>
        <taxon>Eukaryota</taxon>
        <taxon>Metazoa</taxon>
        <taxon>Ecdysozoa</taxon>
        <taxon>Arthropoda</taxon>
        <taxon>Hexapoda</taxon>
        <taxon>Insecta</taxon>
        <taxon>Pterygota</taxon>
        <taxon>Neoptera</taxon>
        <taxon>Endopterygota</taxon>
        <taxon>Lepidoptera</taxon>
        <taxon>Glossata</taxon>
        <taxon>Ditrysia</taxon>
        <taxon>Geometroidea</taxon>
        <taxon>Geometridae</taxon>
        <taxon>Larentiinae</taxon>
        <taxon>Operophtera</taxon>
    </lineage>
</organism>
<keyword evidence="2" id="KW-0472">Membrane</keyword>
<keyword evidence="4" id="KW-1185">Reference proteome</keyword>
<dbReference type="Proteomes" id="UP000037510">
    <property type="component" value="Unassembled WGS sequence"/>
</dbReference>
<reference evidence="3 4" key="1">
    <citation type="journal article" date="2015" name="Genome Biol. Evol.">
        <title>The genome of winter moth (Operophtera brumata) provides a genomic perspective on sexual dimorphism and phenology.</title>
        <authorList>
            <person name="Derks M.F."/>
            <person name="Smit S."/>
            <person name="Salis L."/>
            <person name="Schijlen E."/>
            <person name="Bossers A."/>
            <person name="Mateman C."/>
            <person name="Pijl A.S."/>
            <person name="de Ridder D."/>
            <person name="Groenen M.A."/>
            <person name="Visser M.E."/>
            <person name="Megens H.J."/>
        </authorList>
    </citation>
    <scope>NUCLEOTIDE SEQUENCE [LARGE SCALE GENOMIC DNA]</scope>
    <source>
        <strain evidence="3">WM2013NL</strain>
        <tissue evidence="3">Head and thorax</tissue>
    </source>
</reference>
<accession>A0A0L7L3K2</accession>
<keyword evidence="2" id="KW-1133">Transmembrane helix</keyword>
<evidence type="ECO:0000256" key="1">
    <source>
        <dbReference type="SAM" id="MobiDB-lite"/>
    </source>
</evidence>
<feature type="transmembrane region" description="Helical" evidence="2">
    <location>
        <begin position="25"/>
        <end position="46"/>
    </location>
</feature>
<keyword evidence="3" id="KW-0407">Ion channel</keyword>
<sequence>MASSEEETTTASLPDDVECLSVRKWWCFLLSSIFTFLAGLCVVLVWRACAFVCCHKEPELAPNDPKQKEQKAARQGKQEFEGTFMTEAKDWAGELISGQTTTGRILILQHDKRA</sequence>
<dbReference type="EMBL" id="JTDY01003189">
    <property type="protein sequence ID" value="KOB69995.1"/>
    <property type="molecule type" value="Genomic_DNA"/>
</dbReference>
<name>A0A0L7L3K2_OPEBR</name>
<protein>
    <submittedName>
        <fullName evidence="3">Calcium-activated potassium channel alpha subunit</fullName>
    </submittedName>
</protein>
<keyword evidence="3" id="KW-0406">Ion transport</keyword>
<dbReference type="GO" id="GO:0034220">
    <property type="term" value="P:monoatomic ion transmembrane transport"/>
    <property type="evidence" value="ECO:0007669"/>
    <property type="project" value="UniProtKB-KW"/>
</dbReference>
<feature type="region of interest" description="Disordered" evidence="1">
    <location>
        <begin position="58"/>
        <end position="79"/>
    </location>
</feature>
<dbReference type="AlphaFoldDB" id="A0A0L7L3K2"/>
<proteinExistence type="predicted"/>
<evidence type="ECO:0000313" key="3">
    <source>
        <dbReference type="EMBL" id="KOB69995.1"/>
    </source>
</evidence>